<protein>
    <submittedName>
        <fullName evidence="6">Putative glycosyltransferase EpsJ</fullName>
        <ecNumber evidence="6">2.4.-.-</ecNumber>
    </submittedName>
</protein>
<dbReference type="InterPro" id="IPR029044">
    <property type="entry name" value="Nucleotide-diphossugar_trans"/>
</dbReference>
<evidence type="ECO:0000256" key="2">
    <source>
        <dbReference type="ARBA" id="ARBA00022679"/>
    </source>
</evidence>
<evidence type="ECO:0000259" key="5">
    <source>
        <dbReference type="Pfam" id="PF13439"/>
    </source>
</evidence>
<sequence length="815" mass="93578">MLISLIVPVYNVSNVLKKTLDSIHKQSLQDMEVLCIDDCSTDCSLEMLKDAAVQDSRIRVLYQEKNMGVGLARKRAVSESKGKYIMFLDGDDSLKHDACEKLAALMEQTHVDILHFGTTIKSMNNISAEEAKKFRNFSKPYREFLERDDLYNACFQEHLFGFSLWNKIYQGDIVRKAFDNFPDVRMDIAEDLLTFFMITCFSTTYGFCDESFYIYNFGGGITGGKTITLKEMRNYAQQGDTLRCLDAFLLKYGWQEKCAKARNWICETFADAAIYNWLLGIGEAQSAEALDIIAPHFEPEDLLRSCVKGLHEWGIQPRKLAEWFRGSAIVSPKKREIKTIAAYYFRAYNGGVERVMTKLASIWYDMGYRVLIITDEPENEQDYPYPNCVARVCLSDLESTEADPLTSRVVNLSKTLQEYKVDLFVSHAWCSPNLLWDILAVKLTGAAMVIHTHSLFSHGYRAQEVKFPIQTALLGIYYDLADGIVTLSDIDTAWWKLWHSRVFHTSNPVAGVYKKEHLQEVQNHDILWIGRISHEKQPFLALQILRIVINRVPDAVLHIVGSADDTAYFQQFKNEIERLGLTKSVIIHGYQTNVDRYYEMCRLCLFTSAYEGFLLTMVESKMNARPCVTFDLKNLDMVREGYGMRIVPQGDTAAAANAIIEILLDPTLWKELSREAYESARPICEFSQSDIWKKIIEGVSVPYVQEATSLEDVAVRIQANDLLTGFELLGNEIRYYREASEWNAKQLESLKHDTAPYIEHSKILEQQLETNTPQLYGSRLLLKKFRTFIRCLKEYGLKETLKIARDKLQKLFSQS</sequence>
<name>A0A6N3ENH7_9FIRM</name>
<dbReference type="GO" id="GO:0016757">
    <property type="term" value="F:glycosyltransferase activity"/>
    <property type="evidence" value="ECO:0007669"/>
    <property type="project" value="UniProtKB-KW"/>
</dbReference>
<dbReference type="InterPro" id="IPR001296">
    <property type="entry name" value="Glyco_trans_1"/>
</dbReference>
<dbReference type="Gene3D" id="3.90.550.10">
    <property type="entry name" value="Spore Coat Polysaccharide Biosynthesis Protein SpsA, Chain A"/>
    <property type="match status" value="1"/>
</dbReference>
<dbReference type="EMBL" id="CACRUH010000054">
    <property type="protein sequence ID" value="VYU43186.1"/>
    <property type="molecule type" value="Genomic_DNA"/>
</dbReference>
<feature type="domain" description="Glycosyltransferase 2-like" evidence="4">
    <location>
        <begin position="4"/>
        <end position="147"/>
    </location>
</feature>
<dbReference type="SUPFAM" id="SSF53756">
    <property type="entry name" value="UDP-Glycosyltransferase/glycogen phosphorylase"/>
    <property type="match status" value="1"/>
</dbReference>
<organism evidence="6">
    <name type="scientific">Hungatella hathewayi</name>
    <dbReference type="NCBI Taxonomy" id="154046"/>
    <lineage>
        <taxon>Bacteria</taxon>
        <taxon>Bacillati</taxon>
        <taxon>Bacillota</taxon>
        <taxon>Clostridia</taxon>
        <taxon>Lachnospirales</taxon>
        <taxon>Lachnospiraceae</taxon>
        <taxon>Hungatella</taxon>
    </lineage>
</organism>
<keyword evidence="2 6" id="KW-0808">Transferase</keyword>
<gene>
    <name evidence="6" type="primary">epsJ_2</name>
    <name evidence="6" type="ORF">CHLFYP18_00955</name>
</gene>
<feature type="domain" description="Glycosyl transferase family 1" evidence="3">
    <location>
        <begin position="515"/>
        <end position="678"/>
    </location>
</feature>
<dbReference type="PANTHER" id="PTHR22916:SF51">
    <property type="entry name" value="GLYCOSYLTRANSFERASE EPSH-RELATED"/>
    <property type="match status" value="1"/>
</dbReference>
<reference evidence="6" key="1">
    <citation type="submission" date="2019-11" db="EMBL/GenBank/DDBJ databases">
        <authorList>
            <person name="Feng L."/>
        </authorList>
    </citation>
    <scope>NUCLEOTIDE SEQUENCE</scope>
    <source>
        <strain evidence="6">ChathewayiLFYP18</strain>
    </source>
</reference>
<dbReference type="Pfam" id="PF00535">
    <property type="entry name" value="Glycos_transf_2"/>
    <property type="match status" value="1"/>
</dbReference>
<dbReference type="Gene3D" id="3.40.50.2000">
    <property type="entry name" value="Glycogen Phosphorylase B"/>
    <property type="match status" value="2"/>
</dbReference>
<dbReference type="SUPFAM" id="SSF53448">
    <property type="entry name" value="Nucleotide-diphospho-sugar transferases"/>
    <property type="match status" value="1"/>
</dbReference>
<dbReference type="PANTHER" id="PTHR22916">
    <property type="entry name" value="GLYCOSYLTRANSFERASE"/>
    <property type="match status" value="1"/>
</dbReference>
<evidence type="ECO:0000313" key="6">
    <source>
        <dbReference type="EMBL" id="VYU43186.1"/>
    </source>
</evidence>
<proteinExistence type="predicted"/>
<dbReference type="Pfam" id="PF13439">
    <property type="entry name" value="Glyco_transf_4"/>
    <property type="match status" value="1"/>
</dbReference>
<dbReference type="InterPro" id="IPR028098">
    <property type="entry name" value="Glyco_trans_4-like_N"/>
</dbReference>
<accession>A0A6N3ENH7</accession>
<keyword evidence="1 6" id="KW-0328">Glycosyltransferase</keyword>
<dbReference type="AlphaFoldDB" id="A0A6N3ENH7"/>
<evidence type="ECO:0000259" key="4">
    <source>
        <dbReference type="Pfam" id="PF00535"/>
    </source>
</evidence>
<dbReference type="InterPro" id="IPR001173">
    <property type="entry name" value="Glyco_trans_2-like"/>
</dbReference>
<dbReference type="CDD" id="cd00761">
    <property type="entry name" value="Glyco_tranf_GTA_type"/>
    <property type="match status" value="1"/>
</dbReference>
<feature type="domain" description="Glycosyltransferase subfamily 4-like N-terminal" evidence="5">
    <location>
        <begin position="350"/>
        <end position="489"/>
    </location>
</feature>
<dbReference type="Pfam" id="PF00534">
    <property type="entry name" value="Glycos_transf_1"/>
    <property type="match status" value="1"/>
</dbReference>
<dbReference type="EC" id="2.4.-.-" evidence="6"/>
<dbReference type="RefSeq" id="WP_156833064.1">
    <property type="nucleotide sequence ID" value="NZ_CACRUH010000054.1"/>
</dbReference>
<evidence type="ECO:0000259" key="3">
    <source>
        <dbReference type="Pfam" id="PF00534"/>
    </source>
</evidence>
<evidence type="ECO:0000256" key="1">
    <source>
        <dbReference type="ARBA" id="ARBA00022676"/>
    </source>
</evidence>